<organism evidence="2">
    <name type="scientific">marine sediment metagenome</name>
    <dbReference type="NCBI Taxonomy" id="412755"/>
    <lineage>
        <taxon>unclassified sequences</taxon>
        <taxon>metagenomes</taxon>
        <taxon>ecological metagenomes</taxon>
    </lineage>
</organism>
<feature type="transmembrane region" description="Helical" evidence="1">
    <location>
        <begin position="41"/>
        <end position="65"/>
    </location>
</feature>
<keyword evidence="1" id="KW-0472">Membrane</keyword>
<feature type="transmembrane region" description="Helical" evidence="1">
    <location>
        <begin position="12"/>
        <end position="29"/>
    </location>
</feature>
<keyword evidence="1" id="KW-0812">Transmembrane</keyword>
<sequence length="252" mass="29034">YLLFLYVKPIGLFPSILIGLIGGGYFLYFQTKLVKLTSGTVHSRLLMTLIGEVTFIIGMFLGSGLPNISVLFDVREILYFIGIYVVNLGLLAIFYGTFKFPGVLEFNWKNNLLKLYVIDTRNLYELYSYDFNKIRNLTGDYNNKKNKPINSIGVVGISDVFDEITKTYQNRVKVIKYGNFTILLEYEKDLKSQFLFVLFVDNNMKSLQLFLKKVKTQFLKSYGGLLANFDIVDKFRKSIFSGFDVILHNILD</sequence>
<comment type="caution">
    <text evidence="2">The sequence shown here is derived from an EMBL/GenBank/DDBJ whole genome shotgun (WGS) entry which is preliminary data.</text>
</comment>
<proteinExistence type="predicted"/>
<keyword evidence="1" id="KW-1133">Transmembrane helix</keyword>
<gene>
    <name evidence="2" type="ORF">S01H1_01005</name>
</gene>
<evidence type="ECO:0000256" key="1">
    <source>
        <dbReference type="SAM" id="Phobius"/>
    </source>
</evidence>
<accession>X0SNN9</accession>
<protein>
    <submittedName>
        <fullName evidence="2">Uncharacterized protein</fullName>
    </submittedName>
</protein>
<reference evidence="2" key="1">
    <citation type="journal article" date="2014" name="Front. Microbiol.">
        <title>High frequency of phylogenetically diverse reductive dehalogenase-homologous genes in deep subseafloor sedimentary metagenomes.</title>
        <authorList>
            <person name="Kawai M."/>
            <person name="Futagami T."/>
            <person name="Toyoda A."/>
            <person name="Takaki Y."/>
            <person name="Nishi S."/>
            <person name="Hori S."/>
            <person name="Arai W."/>
            <person name="Tsubouchi T."/>
            <person name="Morono Y."/>
            <person name="Uchiyama I."/>
            <person name="Ito T."/>
            <person name="Fujiyama A."/>
            <person name="Inagaki F."/>
            <person name="Takami H."/>
        </authorList>
    </citation>
    <scope>NUCLEOTIDE SEQUENCE</scope>
    <source>
        <strain evidence="2">Expedition CK06-06</strain>
    </source>
</reference>
<name>X0SNN9_9ZZZZ</name>
<dbReference type="AlphaFoldDB" id="X0SNN9"/>
<dbReference type="EMBL" id="BARS01000402">
    <property type="protein sequence ID" value="GAF76766.1"/>
    <property type="molecule type" value="Genomic_DNA"/>
</dbReference>
<feature type="transmembrane region" description="Helical" evidence="1">
    <location>
        <begin position="77"/>
        <end position="98"/>
    </location>
</feature>
<evidence type="ECO:0000313" key="2">
    <source>
        <dbReference type="EMBL" id="GAF76766.1"/>
    </source>
</evidence>
<feature type="non-terminal residue" evidence="2">
    <location>
        <position position="1"/>
    </location>
</feature>